<gene>
    <name evidence="1" type="ORF">GBZ48_05355</name>
</gene>
<organism evidence="1 2">
    <name type="scientific">Azospirillum melinis</name>
    <dbReference type="NCBI Taxonomy" id="328839"/>
    <lineage>
        <taxon>Bacteria</taxon>
        <taxon>Pseudomonadati</taxon>
        <taxon>Pseudomonadota</taxon>
        <taxon>Alphaproteobacteria</taxon>
        <taxon>Rhodospirillales</taxon>
        <taxon>Azospirillaceae</taxon>
        <taxon>Azospirillum</taxon>
    </lineage>
</organism>
<keyword evidence="2" id="KW-1185">Reference proteome</keyword>
<name>A0ABX2K569_9PROT</name>
<dbReference type="Proteomes" id="UP000605086">
    <property type="component" value="Unassembled WGS sequence"/>
</dbReference>
<protein>
    <submittedName>
        <fullName evidence="1">Uncharacterized protein</fullName>
    </submittedName>
</protein>
<accession>A0ABX2K569</accession>
<proteinExistence type="predicted"/>
<evidence type="ECO:0000313" key="1">
    <source>
        <dbReference type="EMBL" id="NUA98712.1"/>
    </source>
</evidence>
<comment type="caution">
    <text evidence="1">The sequence shown here is derived from an EMBL/GenBank/DDBJ whole genome shotgun (WGS) entry which is preliminary data.</text>
</comment>
<sequence>MDRKPDETILTAHLPNLEIQIRHREAGEDGAEVIAIQLRATPSFDAVAGMLAPAMMNPLLLAGPAFGARAGQQTGQGGANPMASATGMAELWMAPMRLWGEMVRQAWAPWLQGSPWGRGGSASQR</sequence>
<evidence type="ECO:0000313" key="2">
    <source>
        <dbReference type="Proteomes" id="UP000605086"/>
    </source>
</evidence>
<dbReference type="EMBL" id="WHOS01000004">
    <property type="protein sequence ID" value="NUA98712.1"/>
    <property type="molecule type" value="Genomic_DNA"/>
</dbReference>
<reference evidence="1 2" key="1">
    <citation type="submission" date="2019-10" db="EMBL/GenBank/DDBJ databases">
        <title>Genome sequence of Azospirillum melinis.</title>
        <authorList>
            <person name="Ambrosini A."/>
            <person name="Sant'Anna F.H."/>
            <person name="Cassan F.D."/>
            <person name="Souza E.M."/>
            <person name="Passaglia L.M.P."/>
        </authorList>
    </citation>
    <scope>NUCLEOTIDE SEQUENCE [LARGE SCALE GENOMIC DNA]</scope>
    <source>
        <strain evidence="1 2">TMCY0552</strain>
    </source>
</reference>
<dbReference type="RefSeq" id="WP_174470083.1">
    <property type="nucleotide sequence ID" value="NZ_JAGINN010000007.1"/>
</dbReference>